<evidence type="ECO:0000256" key="3">
    <source>
        <dbReference type="SAM" id="MobiDB-lite"/>
    </source>
</evidence>
<keyword evidence="2" id="KW-0342">GTP-binding</keyword>
<name>A0A815ZQB1_9BILA</name>
<dbReference type="SMART" id="SM00175">
    <property type="entry name" value="RAB"/>
    <property type="match status" value="1"/>
</dbReference>
<accession>A0A815ZQB1</accession>
<dbReference type="Gene3D" id="3.40.50.300">
    <property type="entry name" value="P-loop containing nucleotide triphosphate hydrolases"/>
    <property type="match status" value="1"/>
</dbReference>
<feature type="compositionally biased region" description="Polar residues" evidence="3">
    <location>
        <begin position="215"/>
        <end position="229"/>
    </location>
</feature>
<dbReference type="InterPro" id="IPR050227">
    <property type="entry name" value="Rab"/>
</dbReference>
<reference evidence="5" key="1">
    <citation type="submission" date="2021-02" db="EMBL/GenBank/DDBJ databases">
        <authorList>
            <person name="Nowell W R."/>
        </authorList>
    </citation>
    <scope>NUCLEOTIDE SEQUENCE</scope>
</reference>
<gene>
    <name evidence="4" type="ORF">BJG266_LOCUS33543</name>
    <name evidence="5" type="ORF">QVE165_LOCUS50678</name>
</gene>
<dbReference type="Proteomes" id="UP000663832">
    <property type="component" value="Unassembled WGS sequence"/>
</dbReference>
<dbReference type="AlphaFoldDB" id="A0A815ZQB1"/>
<evidence type="ECO:0000256" key="2">
    <source>
        <dbReference type="ARBA" id="ARBA00023134"/>
    </source>
</evidence>
<dbReference type="InterPro" id="IPR001806">
    <property type="entry name" value="Small_GTPase"/>
</dbReference>
<evidence type="ECO:0000313" key="4">
    <source>
        <dbReference type="EMBL" id="CAF1324669.1"/>
    </source>
</evidence>
<dbReference type="GO" id="GO:0003924">
    <property type="term" value="F:GTPase activity"/>
    <property type="evidence" value="ECO:0007669"/>
    <property type="project" value="InterPro"/>
</dbReference>
<dbReference type="EMBL" id="CAJNOI010000655">
    <property type="protein sequence ID" value="CAF1324669.1"/>
    <property type="molecule type" value="Genomic_DNA"/>
</dbReference>
<comment type="caution">
    <text evidence="5">The sequence shown here is derived from an EMBL/GenBank/DDBJ whole genome shotgun (WGS) entry which is preliminary data.</text>
</comment>
<dbReference type="SMART" id="SM00174">
    <property type="entry name" value="RHO"/>
    <property type="match status" value="1"/>
</dbReference>
<evidence type="ECO:0000313" key="5">
    <source>
        <dbReference type="EMBL" id="CAF1586382.1"/>
    </source>
</evidence>
<dbReference type="InterPro" id="IPR027417">
    <property type="entry name" value="P-loop_NTPase"/>
</dbReference>
<dbReference type="Proteomes" id="UP000663877">
    <property type="component" value="Unassembled WGS sequence"/>
</dbReference>
<dbReference type="FunFam" id="3.40.50.300:FF:001447">
    <property type="entry name" value="Ras-related protein Rab-1B"/>
    <property type="match status" value="1"/>
</dbReference>
<dbReference type="PROSITE" id="PS51419">
    <property type="entry name" value="RAB"/>
    <property type="match status" value="1"/>
</dbReference>
<dbReference type="SMART" id="SM00173">
    <property type="entry name" value="RAS"/>
    <property type="match status" value="1"/>
</dbReference>
<keyword evidence="1" id="KW-0547">Nucleotide-binding</keyword>
<dbReference type="Pfam" id="PF00071">
    <property type="entry name" value="Ras"/>
    <property type="match status" value="1"/>
</dbReference>
<organism evidence="5 6">
    <name type="scientific">Adineta steineri</name>
    <dbReference type="NCBI Taxonomy" id="433720"/>
    <lineage>
        <taxon>Eukaryota</taxon>
        <taxon>Metazoa</taxon>
        <taxon>Spiralia</taxon>
        <taxon>Gnathifera</taxon>
        <taxon>Rotifera</taxon>
        <taxon>Eurotatoria</taxon>
        <taxon>Bdelloidea</taxon>
        <taxon>Adinetida</taxon>
        <taxon>Adinetidae</taxon>
        <taxon>Adineta</taxon>
    </lineage>
</organism>
<feature type="region of interest" description="Disordered" evidence="3">
    <location>
        <begin position="211"/>
        <end position="239"/>
    </location>
</feature>
<evidence type="ECO:0000256" key="1">
    <source>
        <dbReference type="ARBA" id="ARBA00022741"/>
    </source>
</evidence>
<keyword evidence="6" id="KW-1185">Reference proteome</keyword>
<evidence type="ECO:0000313" key="6">
    <source>
        <dbReference type="Proteomes" id="UP000663832"/>
    </source>
</evidence>
<dbReference type="GO" id="GO:0005525">
    <property type="term" value="F:GTP binding"/>
    <property type="evidence" value="ECO:0007669"/>
    <property type="project" value="UniProtKB-KW"/>
</dbReference>
<dbReference type="PROSITE" id="PS51421">
    <property type="entry name" value="RAS"/>
    <property type="match status" value="1"/>
</dbReference>
<dbReference type="PANTHER" id="PTHR47977">
    <property type="entry name" value="RAS-RELATED PROTEIN RAB"/>
    <property type="match status" value="1"/>
</dbReference>
<dbReference type="SUPFAM" id="SSF52540">
    <property type="entry name" value="P-loop containing nucleoside triphosphate hydrolases"/>
    <property type="match status" value="1"/>
</dbReference>
<dbReference type="OrthoDB" id="8954335at2759"/>
<dbReference type="PRINTS" id="PR00449">
    <property type="entry name" value="RASTRNSFRMNG"/>
</dbReference>
<proteinExistence type="predicted"/>
<sequence>MMTSFSDHSYELLVVGDKGVGKTVFSSVKSILHLGESPIEFCFGYNVRKKEINLNGERIELDIYDSSSAKSHRSFRNNLYRRVHGIFIIYDTTNKESFENLKIWLHEINNYANKHKHVMKLIIGNKCDLVGRKAVSFDEAREYGIQSNVSMFEVSAQNFTNVELAFQRMVLKIRSNSTLRSNYQPDQYGERIGLDVSCIFDVDSNVAEQDMNDQGLHNGTENENEQLSTESDENADGTHIQSVDEREMERAQILPSKNQTVEEKAKESNLINFAEALMRFRMQKNN</sequence>
<protein>
    <submittedName>
        <fullName evidence="5">Uncharacterized protein</fullName>
    </submittedName>
</protein>
<dbReference type="EMBL" id="CAJNOM010001018">
    <property type="protein sequence ID" value="CAF1586382.1"/>
    <property type="molecule type" value="Genomic_DNA"/>
</dbReference>